<dbReference type="Proteomes" id="UP000677228">
    <property type="component" value="Unassembled WGS sequence"/>
</dbReference>
<dbReference type="EMBL" id="CAJNOQ010034713">
    <property type="protein sequence ID" value="CAF1595998.1"/>
    <property type="molecule type" value="Genomic_DNA"/>
</dbReference>
<dbReference type="Proteomes" id="UP000682733">
    <property type="component" value="Unassembled WGS sequence"/>
</dbReference>
<evidence type="ECO:0000313" key="4">
    <source>
        <dbReference type="EMBL" id="CAF4470699.1"/>
    </source>
</evidence>
<dbReference type="EMBL" id="CAJNOK010000140">
    <property type="protein sequence ID" value="CAF0732068.1"/>
    <property type="molecule type" value="Genomic_DNA"/>
</dbReference>
<name>A0A816ABR0_9BILA</name>
<proteinExistence type="predicted"/>
<evidence type="ECO:0000313" key="3">
    <source>
        <dbReference type="EMBL" id="CAF3507807.1"/>
    </source>
</evidence>
<dbReference type="EMBL" id="CAJOBC010100995">
    <property type="protein sequence ID" value="CAF4470699.1"/>
    <property type="molecule type" value="Genomic_DNA"/>
</dbReference>
<gene>
    <name evidence="2" type="ORF">GPM918_LOCUS42092</name>
    <name evidence="1" type="ORF">OVA965_LOCUS878</name>
    <name evidence="4" type="ORF">SRO942_LOCUS43265</name>
    <name evidence="3" type="ORF">TMI583_LOCUS879</name>
</gene>
<accession>A0A816ABR0</accession>
<evidence type="ECO:0000313" key="5">
    <source>
        <dbReference type="Proteomes" id="UP000663829"/>
    </source>
</evidence>
<keyword evidence="5" id="KW-1185">Reference proteome</keyword>
<sequence>MAVHLDTLEAEQHWDEEPQLDMSEIYTESFLTSKILEFLVEEKSTTDLIEELKKQINSNKLSISEKTETLIALIALGDFDFVIVITKEEDEAFIKNFRNRTEQLISTFKEPIARWSSKIAEYLLEPHNIMKVNQSKYNLQLKDYCKIYLSLMANSGGLPIVTYILAEAVDNVEAKYKLCVEYFACKFTHACDLEIFRRKSAFDHKNFILSPGYIGVHPQALHVFP</sequence>
<organism evidence="2 5">
    <name type="scientific">Didymodactylos carnosus</name>
    <dbReference type="NCBI Taxonomy" id="1234261"/>
    <lineage>
        <taxon>Eukaryota</taxon>
        <taxon>Metazoa</taxon>
        <taxon>Spiralia</taxon>
        <taxon>Gnathifera</taxon>
        <taxon>Rotifera</taxon>
        <taxon>Eurotatoria</taxon>
        <taxon>Bdelloidea</taxon>
        <taxon>Philodinida</taxon>
        <taxon>Philodinidae</taxon>
        <taxon>Didymodactylos</taxon>
    </lineage>
</organism>
<reference evidence="2" key="1">
    <citation type="submission" date="2021-02" db="EMBL/GenBank/DDBJ databases">
        <authorList>
            <person name="Nowell W R."/>
        </authorList>
    </citation>
    <scope>NUCLEOTIDE SEQUENCE</scope>
</reference>
<dbReference type="Proteomes" id="UP000663829">
    <property type="component" value="Unassembled WGS sequence"/>
</dbReference>
<comment type="caution">
    <text evidence="2">The sequence shown here is derived from an EMBL/GenBank/DDBJ whole genome shotgun (WGS) entry which is preliminary data.</text>
</comment>
<dbReference type="Proteomes" id="UP000681722">
    <property type="component" value="Unassembled WGS sequence"/>
</dbReference>
<dbReference type="AlphaFoldDB" id="A0A816ABR0"/>
<evidence type="ECO:0000313" key="2">
    <source>
        <dbReference type="EMBL" id="CAF1595998.1"/>
    </source>
</evidence>
<evidence type="ECO:0000313" key="1">
    <source>
        <dbReference type="EMBL" id="CAF0732068.1"/>
    </source>
</evidence>
<protein>
    <submittedName>
        <fullName evidence="2">Uncharacterized protein</fullName>
    </submittedName>
</protein>
<dbReference type="EMBL" id="CAJOBA010000140">
    <property type="protein sequence ID" value="CAF3507807.1"/>
    <property type="molecule type" value="Genomic_DNA"/>
</dbReference>